<comment type="caution">
    <text evidence="1">The sequence shown here is derived from an EMBL/GenBank/DDBJ whole genome shotgun (WGS) entry which is preliminary data.</text>
</comment>
<proteinExistence type="predicted"/>
<dbReference type="Proteomes" id="UP000887159">
    <property type="component" value="Unassembled WGS sequence"/>
</dbReference>
<dbReference type="AlphaFoldDB" id="A0A8X6RXE0"/>
<dbReference type="EMBL" id="BMAU01021224">
    <property type="protein sequence ID" value="GFY00928.1"/>
    <property type="molecule type" value="Genomic_DNA"/>
</dbReference>
<sequence length="83" mass="8898">MGVKLEAYSPIAPFFPLIPSCIGLPSCPTQGQTITCVVATNGIFQLLDLFCGILESAKSVPATVSVFVVLVDPSRKIRLHHRS</sequence>
<keyword evidence="2" id="KW-1185">Reference proteome</keyword>
<evidence type="ECO:0000313" key="2">
    <source>
        <dbReference type="Proteomes" id="UP000887159"/>
    </source>
</evidence>
<accession>A0A8X6RXE0</accession>
<gene>
    <name evidence="1" type="ORF">TNCV_1363341</name>
</gene>
<organism evidence="1 2">
    <name type="scientific">Trichonephila clavipes</name>
    <name type="common">Golden silk orbweaver</name>
    <name type="synonym">Nephila clavipes</name>
    <dbReference type="NCBI Taxonomy" id="2585209"/>
    <lineage>
        <taxon>Eukaryota</taxon>
        <taxon>Metazoa</taxon>
        <taxon>Ecdysozoa</taxon>
        <taxon>Arthropoda</taxon>
        <taxon>Chelicerata</taxon>
        <taxon>Arachnida</taxon>
        <taxon>Araneae</taxon>
        <taxon>Araneomorphae</taxon>
        <taxon>Entelegynae</taxon>
        <taxon>Araneoidea</taxon>
        <taxon>Nephilidae</taxon>
        <taxon>Trichonephila</taxon>
    </lineage>
</organism>
<name>A0A8X6RXE0_TRICX</name>
<reference evidence="1" key="1">
    <citation type="submission" date="2020-08" db="EMBL/GenBank/DDBJ databases">
        <title>Multicomponent nature underlies the extraordinary mechanical properties of spider dragline silk.</title>
        <authorList>
            <person name="Kono N."/>
            <person name="Nakamura H."/>
            <person name="Mori M."/>
            <person name="Yoshida Y."/>
            <person name="Ohtoshi R."/>
            <person name="Malay A.D."/>
            <person name="Moran D.A.P."/>
            <person name="Tomita M."/>
            <person name="Numata K."/>
            <person name="Arakawa K."/>
        </authorList>
    </citation>
    <scope>NUCLEOTIDE SEQUENCE</scope>
</reference>
<protein>
    <submittedName>
        <fullName evidence="1">Uncharacterized protein</fullName>
    </submittedName>
</protein>
<evidence type="ECO:0000313" key="1">
    <source>
        <dbReference type="EMBL" id="GFY00928.1"/>
    </source>
</evidence>